<feature type="domain" description="DUF4158" evidence="2">
    <location>
        <begin position="1"/>
        <end position="132"/>
    </location>
</feature>
<reference evidence="3" key="1">
    <citation type="submission" date="2019-11" db="EMBL/GenBank/DDBJ databases">
        <authorList>
            <person name="Qin S."/>
            <person name="Dong H."/>
        </authorList>
    </citation>
    <scope>NUCLEOTIDE SEQUENCE</scope>
    <source>
        <strain evidence="3">KP18-31</strain>
        <plasmid evidence="3">pKP18-31-2</plasmid>
    </source>
</reference>
<protein>
    <submittedName>
        <fullName evidence="3">TnpA transposase</fullName>
    </submittedName>
</protein>
<dbReference type="GO" id="GO:0006313">
    <property type="term" value="P:DNA transposition"/>
    <property type="evidence" value="ECO:0007669"/>
    <property type="project" value="InterPro"/>
</dbReference>
<dbReference type="Pfam" id="PF01526">
    <property type="entry name" value="DDE_Tnp_Tn3"/>
    <property type="match status" value="1"/>
</dbReference>
<accession>A0A6M4NRV7</accession>
<proteinExistence type="predicted"/>
<geneLocation type="plasmid" evidence="3">
    <name>pKP18-31-2</name>
</geneLocation>
<evidence type="ECO:0000313" key="3">
    <source>
        <dbReference type="EMBL" id="QJS00542.1"/>
    </source>
</evidence>
<name>A0A6M4NRV7_9ENTR</name>
<sequence length="369" mass="41993">MIRQRRGAANRLGFAVQLCYLRFPGIFLGVDDPPFLPLLRMVAAQLKVPVGSWNHYGQHEQTRREHLVELQTVFGFKPFTMSHYRQAVHTLTEMALQTDKGIVLASTLIENLRRQSIILPAMNAIERASAEAITRANRSIHAALADSLIPVHRQCLDELLKRKDGSKMTWLAWLRQSPAKPNSRHMLEHIERLKAWQALDLPAGIERQVHQNRLLKIAREGGQMTPADLAKFESQRRYATLVALAIEGMATVTDEIIDLHDRIIGKLFNAAKNKHQQQFQASGKAINDKVRMYGRIERTLFILDWLQSVELRRRVHAGLNKGEALDDTLLQYLSPLGWEHINLTGDYLWRSSAKVGAGKFRPLRPLPPA</sequence>
<keyword evidence="3" id="KW-0614">Plasmid</keyword>
<evidence type="ECO:0000259" key="2">
    <source>
        <dbReference type="Pfam" id="PF13700"/>
    </source>
</evidence>
<organism evidence="3">
    <name type="scientific">Klebsiella quasipneumoniae</name>
    <dbReference type="NCBI Taxonomy" id="1463165"/>
    <lineage>
        <taxon>Bacteria</taxon>
        <taxon>Pseudomonadati</taxon>
        <taxon>Pseudomonadota</taxon>
        <taxon>Gammaproteobacteria</taxon>
        <taxon>Enterobacterales</taxon>
        <taxon>Enterobacteriaceae</taxon>
        <taxon>Klebsiella/Raoultella group</taxon>
        <taxon>Klebsiella</taxon>
        <taxon>Klebsiella pneumoniae complex</taxon>
    </lineage>
</organism>
<evidence type="ECO:0000259" key="1">
    <source>
        <dbReference type="Pfam" id="PF01526"/>
    </source>
</evidence>
<dbReference type="InterPro" id="IPR002513">
    <property type="entry name" value="Tn3_Tnp_DDE_dom"/>
</dbReference>
<dbReference type="InterPro" id="IPR025296">
    <property type="entry name" value="DUF4158"/>
</dbReference>
<dbReference type="Pfam" id="PF13700">
    <property type="entry name" value="DUF4158"/>
    <property type="match status" value="1"/>
</dbReference>
<dbReference type="GO" id="GO:0004803">
    <property type="term" value="F:transposase activity"/>
    <property type="evidence" value="ECO:0007669"/>
    <property type="project" value="InterPro"/>
</dbReference>
<dbReference type="AlphaFoldDB" id="A0A6M4NRV7"/>
<dbReference type="EMBL" id="MN661403">
    <property type="protein sequence ID" value="QJS00542.1"/>
    <property type="molecule type" value="Genomic_DNA"/>
</dbReference>
<feature type="domain" description="Tn3 transposase DDE" evidence="1">
    <location>
        <begin position="290"/>
        <end position="325"/>
    </location>
</feature>